<proteinExistence type="predicted"/>
<reference evidence="1 2" key="1">
    <citation type="submission" date="2020-09" db="EMBL/GenBank/DDBJ databases">
        <title>De no assembly of potato wild relative species, Solanum commersonii.</title>
        <authorList>
            <person name="Cho K."/>
        </authorList>
    </citation>
    <scope>NUCLEOTIDE SEQUENCE [LARGE SCALE GENOMIC DNA]</scope>
    <source>
        <strain evidence="1">LZ3.2</strain>
        <tissue evidence="1">Leaf</tissue>
    </source>
</reference>
<accession>A0A9J5XFB0</accession>
<sequence length="120" mass="13750">MSFVNDLKLSIGVEGIELFKKNYIWVNTSTSLIVAIKVKLQSVCCFLSWSRTTPMSFTFVMQMGILHFSIKEFVIITRLKCKAIMMILDQCCLRIEQERNGNPQLLPFGCAQHKTPTPMQ</sequence>
<dbReference type="Proteomes" id="UP000824120">
    <property type="component" value="Chromosome 9"/>
</dbReference>
<comment type="caution">
    <text evidence="1">The sequence shown here is derived from an EMBL/GenBank/DDBJ whole genome shotgun (WGS) entry which is preliminary data.</text>
</comment>
<dbReference type="OrthoDB" id="1305596at2759"/>
<evidence type="ECO:0000313" key="2">
    <source>
        <dbReference type="Proteomes" id="UP000824120"/>
    </source>
</evidence>
<gene>
    <name evidence="1" type="ORF">H5410_046753</name>
</gene>
<evidence type="ECO:0000313" key="1">
    <source>
        <dbReference type="EMBL" id="KAG5586319.1"/>
    </source>
</evidence>
<dbReference type="EMBL" id="JACXVP010000009">
    <property type="protein sequence ID" value="KAG5586319.1"/>
    <property type="molecule type" value="Genomic_DNA"/>
</dbReference>
<name>A0A9J5XFB0_SOLCO</name>
<protein>
    <submittedName>
        <fullName evidence="1">Uncharacterized protein</fullName>
    </submittedName>
</protein>
<organism evidence="1 2">
    <name type="scientific">Solanum commersonii</name>
    <name type="common">Commerson's wild potato</name>
    <name type="synonym">Commerson's nightshade</name>
    <dbReference type="NCBI Taxonomy" id="4109"/>
    <lineage>
        <taxon>Eukaryota</taxon>
        <taxon>Viridiplantae</taxon>
        <taxon>Streptophyta</taxon>
        <taxon>Embryophyta</taxon>
        <taxon>Tracheophyta</taxon>
        <taxon>Spermatophyta</taxon>
        <taxon>Magnoliopsida</taxon>
        <taxon>eudicotyledons</taxon>
        <taxon>Gunneridae</taxon>
        <taxon>Pentapetalae</taxon>
        <taxon>asterids</taxon>
        <taxon>lamiids</taxon>
        <taxon>Solanales</taxon>
        <taxon>Solanaceae</taxon>
        <taxon>Solanoideae</taxon>
        <taxon>Solaneae</taxon>
        <taxon>Solanum</taxon>
    </lineage>
</organism>
<keyword evidence="2" id="KW-1185">Reference proteome</keyword>
<dbReference type="AlphaFoldDB" id="A0A9J5XFB0"/>